<dbReference type="AlphaFoldDB" id="A0A235H3V8"/>
<accession>A0A235H3V8</accession>
<dbReference type="Proteomes" id="UP000215367">
    <property type="component" value="Unassembled WGS sequence"/>
</dbReference>
<evidence type="ECO:0000313" key="1">
    <source>
        <dbReference type="EMBL" id="OYD80114.1"/>
    </source>
</evidence>
<organism evidence="1 2">
    <name type="scientific">Azospirillum brasilense</name>
    <dbReference type="NCBI Taxonomy" id="192"/>
    <lineage>
        <taxon>Bacteria</taxon>
        <taxon>Pseudomonadati</taxon>
        <taxon>Pseudomonadota</taxon>
        <taxon>Alphaproteobacteria</taxon>
        <taxon>Rhodospirillales</taxon>
        <taxon>Azospirillaceae</taxon>
        <taxon>Azospirillum</taxon>
    </lineage>
</organism>
<comment type="caution">
    <text evidence="1">The sequence shown here is derived from an EMBL/GenBank/DDBJ whole genome shotgun (WGS) entry which is preliminary data.</text>
</comment>
<geneLocation type="plasmid" evidence="1">
    <name>unnamed</name>
</geneLocation>
<evidence type="ECO:0000313" key="2">
    <source>
        <dbReference type="Proteomes" id="UP000215367"/>
    </source>
</evidence>
<protein>
    <submittedName>
        <fullName evidence="1">Uncharacterized protein</fullName>
    </submittedName>
</protein>
<name>A0A235H3V8_AZOBR</name>
<dbReference type="EMBL" id="NOWT01000075">
    <property type="protein sequence ID" value="OYD80114.1"/>
    <property type="molecule type" value="Genomic_DNA"/>
</dbReference>
<sequence length="83" mass="8461">MLTASELKDFPRQAQDATGVAQTAEQAMTAAGVPDHVAAGVFLQFAVMAALRTGSRTGAANLLRFVADAVETGTFTGPAGAKH</sequence>
<gene>
    <name evidence="1" type="ORF">CHT98_32900</name>
</gene>
<proteinExistence type="predicted"/>
<keyword evidence="1" id="KW-0614">Plasmid</keyword>
<dbReference type="RefSeq" id="WP_094307528.1">
    <property type="nucleotide sequence ID" value="NZ_NOWT01000075.1"/>
</dbReference>
<reference evidence="1 2" key="1">
    <citation type="submission" date="2017-07" db="EMBL/GenBank/DDBJ databases">
        <title>Whole genome sequence of Azospirillum brasilense 2A1, a potential biofertilizer strain.</title>
        <authorList>
            <person name="Fontana C.A."/>
            <person name="Toffoli L.M."/>
            <person name="Salazar S.M."/>
            <person name="Puglisi E."/>
            <person name="Pedraza R."/>
            <person name="Bassi D."/>
            <person name="Cocconcelli P.S."/>
        </authorList>
    </citation>
    <scope>NUCLEOTIDE SEQUENCE [LARGE SCALE GENOMIC DNA]</scope>
    <source>
        <strain evidence="1 2">2A1</strain>
        <plasmid evidence="1">unnamed</plasmid>
    </source>
</reference>